<feature type="domain" description="TIR" evidence="8">
    <location>
        <begin position="404"/>
        <end position="561"/>
    </location>
</feature>
<evidence type="ECO:0000313" key="11">
    <source>
        <dbReference type="Proteomes" id="UP001178508"/>
    </source>
</evidence>
<dbReference type="Gene3D" id="3.40.50.10140">
    <property type="entry name" value="Toll/interleukin-1 receptor homology (TIR) domain"/>
    <property type="match status" value="1"/>
</dbReference>
<keyword evidence="10" id="KW-0675">Receptor</keyword>
<keyword evidence="5" id="KW-0325">Glycoprotein</keyword>
<organism evidence="10 11">
    <name type="scientific">Xyrichtys novacula</name>
    <name type="common">Pearly razorfish</name>
    <name type="synonym">Hemipteronotus novacula</name>
    <dbReference type="NCBI Taxonomy" id="13765"/>
    <lineage>
        <taxon>Eukaryota</taxon>
        <taxon>Metazoa</taxon>
        <taxon>Chordata</taxon>
        <taxon>Craniata</taxon>
        <taxon>Vertebrata</taxon>
        <taxon>Euteleostomi</taxon>
        <taxon>Actinopterygii</taxon>
        <taxon>Neopterygii</taxon>
        <taxon>Teleostei</taxon>
        <taxon>Neoteleostei</taxon>
        <taxon>Acanthomorphata</taxon>
        <taxon>Eupercaria</taxon>
        <taxon>Labriformes</taxon>
        <taxon>Labridae</taxon>
        <taxon>Xyrichtys</taxon>
    </lineage>
</organism>
<dbReference type="InterPro" id="IPR013783">
    <property type="entry name" value="Ig-like_fold"/>
</dbReference>
<name>A0AAV1ELH4_XYRNO</name>
<dbReference type="Gene3D" id="2.60.40.10">
    <property type="entry name" value="Immunoglobulins"/>
    <property type="match status" value="2"/>
</dbReference>
<dbReference type="InterPro" id="IPR003599">
    <property type="entry name" value="Ig_sub"/>
</dbReference>
<feature type="domain" description="Ig-like" evidence="9">
    <location>
        <begin position="77"/>
        <end position="187"/>
    </location>
</feature>
<dbReference type="InterPro" id="IPR015621">
    <property type="entry name" value="IL-1_rcpt_fam"/>
</dbReference>
<protein>
    <submittedName>
        <fullName evidence="10">Interleukin-18 receptor accessory protein-like isoform X1</fullName>
    </submittedName>
</protein>
<evidence type="ECO:0000256" key="7">
    <source>
        <dbReference type="SAM" id="SignalP"/>
    </source>
</evidence>
<feature type="domain" description="Ig-like" evidence="9">
    <location>
        <begin position="210"/>
        <end position="319"/>
    </location>
</feature>
<evidence type="ECO:0000313" key="10">
    <source>
        <dbReference type="EMBL" id="CAJ1049487.1"/>
    </source>
</evidence>
<dbReference type="InterPro" id="IPR035897">
    <property type="entry name" value="Toll_tir_struct_dom_sf"/>
</dbReference>
<dbReference type="InterPro" id="IPR007110">
    <property type="entry name" value="Ig-like_dom"/>
</dbReference>
<keyword evidence="6" id="KW-0393">Immunoglobulin domain</keyword>
<comment type="similarity">
    <text evidence="1">Belongs to the interleukin-1 receptor family.</text>
</comment>
<dbReference type="SMART" id="SM00409">
    <property type="entry name" value="IG"/>
    <property type="match status" value="2"/>
</dbReference>
<sequence>MQTGYFLLFLSFSLSLEACCVGNQQNSRSGLQQNTTHQGYKAVEGEIFMMPCPKEVNQHTEVVWSRIGEGRAEKGSPSFACGTEFLVEAKYSGRYTCCESGSKLFLHLQVVKRKSLACFSDEESSVDLIVGLGVKIPCPGLNCSDNSDVRWFMGKRAKSEQPKASSQENGELYISGVRDSHTGVYFCDRQVIEGGFKWTFRRAVNITAVPHLAPNRPPDILDPDSNMTKAAVLGLSHSLICTVNFPFEKKFSPDVRWLMHYGGNTTTTTVLHIEKTIQDPRFQDITVSQISVIKEVTSEHFNNTYTCIATNIVGNSSVTIKLKEKYRVKWPSVVGYPIVLLLLVAGVGICLHVKWLELQLIYKSYLQQGKHDGDEKDFDVFLSFVWSGLPVEAAEVSAFYQTGPDTDVEEYLSPTDPLSSDEGEVTQKPLEVLLPRVLEDLWGYRLCLLERDVLPGGAYTNDVVHAIQRSQMLICLLSADYLSNNSAVFVLESGVQALLQNSSPKLLLLWTNGESASRLKPDPRLPVLVQRALKVLPSLDWTSGKPFRTRRNFWESLLKAMPNHKKDLHR</sequence>
<dbReference type="PROSITE" id="PS50104">
    <property type="entry name" value="TIR"/>
    <property type="match status" value="1"/>
</dbReference>
<keyword evidence="11" id="KW-1185">Reference proteome</keyword>
<dbReference type="Proteomes" id="UP001178508">
    <property type="component" value="Chromosome 1"/>
</dbReference>
<dbReference type="SUPFAM" id="SSF48726">
    <property type="entry name" value="Immunoglobulin"/>
    <property type="match status" value="2"/>
</dbReference>
<accession>A0AAV1ELH4</accession>
<gene>
    <name evidence="10" type="ORF">XNOV1_A017890</name>
</gene>
<dbReference type="EMBL" id="OY660864">
    <property type="protein sequence ID" value="CAJ1049487.1"/>
    <property type="molecule type" value="Genomic_DNA"/>
</dbReference>
<dbReference type="Pfam" id="PF01582">
    <property type="entry name" value="TIR"/>
    <property type="match status" value="1"/>
</dbReference>
<dbReference type="PANTHER" id="PTHR11890">
    <property type="entry name" value="INTERLEUKIN-1 RECEPTOR FAMILY MEMBER"/>
    <property type="match status" value="1"/>
</dbReference>
<keyword evidence="7" id="KW-0732">Signal</keyword>
<keyword evidence="3" id="KW-0520">NAD</keyword>
<evidence type="ECO:0000256" key="2">
    <source>
        <dbReference type="ARBA" id="ARBA00022801"/>
    </source>
</evidence>
<dbReference type="PANTHER" id="PTHR11890:SF23">
    <property type="entry name" value="INTERLEUKIN-18 RECEPTOR ACCESSORY PROTEIN"/>
    <property type="match status" value="1"/>
</dbReference>
<dbReference type="GO" id="GO:0042008">
    <property type="term" value="F:interleukin-18 receptor activity"/>
    <property type="evidence" value="ECO:0007669"/>
    <property type="project" value="TreeGrafter"/>
</dbReference>
<feature type="signal peptide" evidence="7">
    <location>
        <begin position="1"/>
        <end position="18"/>
    </location>
</feature>
<dbReference type="InterPro" id="IPR000157">
    <property type="entry name" value="TIR_dom"/>
</dbReference>
<keyword evidence="2" id="KW-0378">Hydrolase</keyword>
<evidence type="ECO:0000256" key="1">
    <source>
        <dbReference type="ARBA" id="ARBA00009752"/>
    </source>
</evidence>
<dbReference type="SUPFAM" id="SSF52200">
    <property type="entry name" value="Toll/Interleukin receptor TIR domain"/>
    <property type="match status" value="1"/>
</dbReference>
<evidence type="ECO:0000259" key="9">
    <source>
        <dbReference type="PROSITE" id="PS50835"/>
    </source>
</evidence>
<dbReference type="PROSITE" id="PS50835">
    <property type="entry name" value="IG_LIKE"/>
    <property type="match status" value="2"/>
</dbReference>
<keyword evidence="4" id="KW-1015">Disulfide bond</keyword>
<feature type="chain" id="PRO_5043774039" evidence="7">
    <location>
        <begin position="19"/>
        <end position="570"/>
    </location>
</feature>
<evidence type="ECO:0000256" key="5">
    <source>
        <dbReference type="ARBA" id="ARBA00023180"/>
    </source>
</evidence>
<dbReference type="InterPro" id="IPR036179">
    <property type="entry name" value="Ig-like_dom_sf"/>
</dbReference>
<evidence type="ECO:0000256" key="4">
    <source>
        <dbReference type="ARBA" id="ARBA00023157"/>
    </source>
</evidence>
<dbReference type="AlphaFoldDB" id="A0AAV1ELH4"/>
<dbReference type="GO" id="GO:0016787">
    <property type="term" value="F:hydrolase activity"/>
    <property type="evidence" value="ECO:0007669"/>
    <property type="project" value="UniProtKB-KW"/>
</dbReference>
<reference evidence="10" key="1">
    <citation type="submission" date="2023-08" db="EMBL/GenBank/DDBJ databases">
        <authorList>
            <person name="Alioto T."/>
            <person name="Alioto T."/>
            <person name="Gomez Garrido J."/>
        </authorList>
    </citation>
    <scope>NUCLEOTIDE SEQUENCE</scope>
</reference>
<evidence type="ECO:0000256" key="6">
    <source>
        <dbReference type="ARBA" id="ARBA00023319"/>
    </source>
</evidence>
<evidence type="ECO:0000259" key="8">
    <source>
        <dbReference type="PROSITE" id="PS50104"/>
    </source>
</evidence>
<dbReference type="SMART" id="SM00255">
    <property type="entry name" value="TIR"/>
    <property type="match status" value="1"/>
</dbReference>
<proteinExistence type="inferred from homology"/>
<evidence type="ECO:0000256" key="3">
    <source>
        <dbReference type="ARBA" id="ARBA00023027"/>
    </source>
</evidence>